<keyword evidence="8" id="KW-0902">Two-component regulatory system</keyword>
<feature type="compositionally biased region" description="Low complexity" evidence="9">
    <location>
        <begin position="524"/>
        <end position="534"/>
    </location>
</feature>
<dbReference type="Pfam" id="PF07730">
    <property type="entry name" value="HisKA_3"/>
    <property type="match status" value="1"/>
</dbReference>
<keyword evidence="5" id="KW-0547">Nucleotide-binding</keyword>
<evidence type="ECO:0000256" key="1">
    <source>
        <dbReference type="ARBA" id="ARBA00000085"/>
    </source>
</evidence>
<dbReference type="Pfam" id="PF02518">
    <property type="entry name" value="HATPase_c"/>
    <property type="match status" value="1"/>
</dbReference>
<dbReference type="Gene3D" id="1.20.5.1930">
    <property type="match status" value="1"/>
</dbReference>
<dbReference type="PANTHER" id="PTHR24421:SF10">
    <property type="entry name" value="NITRATE_NITRITE SENSOR PROTEIN NARQ"/>
    <property type="match status" value="1"/>
</dbReference>
<evidence type="ECO:0000256" key="4">
    <source>
        <dbReference type="ARBA" id="ARBA00022679"/>
    </source>
</evidence>
<keyword evidence="4" id="KW-0808">Transferase</keyword>
<dbReference type="Gene3D" id="3.30.565.10">
    <property type="entry name" value="Histidine kinase-like ATPase, C-terminal domain"/>
    <property type="match status" value="1"/>
</dbReference>
<comment type="catalytic activity">
    <reaction evidence="1">
        <text>ATP + protein L-histidine = ADP + protein N-phospho-L-histidine.</text>
        <dbReference type="EC" id="2.7.13.3"/>
    </reaction>
</comment>
<dbReference type="CDD" id="cd16917">
    <property type="entry name" value="HATPase_UhpB-NarQ-NarX-like"/>
    <property type="match status" value="1"/>
</dbReference>
<evidence type="ECO:0000256" key="3">
    <source>
        <dbReference type="ARBA" id="ARBA00022553"/>
    </source>
</evidence>
<evidence type="ECO:0000256" key="5">
    <source>
        <dbReference type="ARBA" id="ARBA00022741"/>
    </source>
</evidence>
<dbReference type="GO" id="GO:0046983">
    <property type="term" value="F:protein dimerization activity"/>
    <property type="evidence" value="ECO:0007669"/>
    <property type="project" value="InterPro"/>
</dbReference>
<evidence type="ECO:0000256" key="2">
    <source>
        <dbReference type="ARBA" id="ARBA00012438"/>
    </source>
</evidence>
<organism evidence="13 14">
    <name type="scientific">Streptomyces cacaoi</name>
    <dbReference type="NCBI Taxonomy" id="1898"/>
    <lineage>
        <taxon>Bacteria</taxon>
        <taxon>Bacillati</taxon>
        <taxon>Actinomycetota</taxon>
        <taxon>Actinomycetes</taxon>
        <taxon>Kitasatosporales</taxon>
        <taxon>Streptomycetaceae</taxon>
        <taxon>Streptomyces</taxon>
    </lineage>
</organism>
<feature type="region of interest" description="Disordered" evidence="9">
    <location>
        <begin position="417"/>
        <end position="552"/>
    </location>
</feature>
<dbReference type="EC" id="2.7.13.3" evidence="2"/>
<comment type="caution">
    <text evidence="13">The sequence shown here is derived from an EMBL/GenBank/DDBJ whole genome shotgun (WGS) entry which is preliminary data.</text>
</comment>
<evidence type="ECO:0000259" key="11">
    <source>
        <dbReference type="Pfam" id="PF02518"/>
    </source>
</evidence>
<dbReference type="InterPro" id="IPR011712">
    <property type="entry name" value="Sig_transdc_His_kin_sub3_dim/P"/>
</dbReference>
<feature type="compositionally biased region" description="Low complexity" evidence="9">
    <location>
        <begin position="359"/>
        <end position="371"/>
    </location>
</feature>
<keyword evidence="14" id="KW-1185">Reference proteome</keyword>
<evidence type="ECO:0000256" key="7">
    <source>
        <dbReference type="ARBA" id="ARBA00022840"/>
    </source>
</evidence>
<evidence type="ECO:0000313" key="14">
    <source>
        <dbReference type="Proteomes" id="UP000319210"/>
    </source>
</evidence>
<dbReference type="AlphaFoldDB" id="A0A4Y3R386"/>
<feature type="transmembrane region" description="Helical" evidence="10">
    <location>
        <begin position="74"/>
        <end position="99"/>
    </location>
</feature>
<keyword evidence="6" id="KW-0418">Kinase</keyword>
<name>A0A4Y3R386_STRCI</name>
<dbReference type="RefSeq" id="WP_141275439.1">
    <property type="nucleotide sequence ID" value="NZ_BJMM01000013.1"/>
</dbReference>
<evidence type="ECO:0000313" key="13">
    <source>
        <dbReference type="EMBL" id="GEB50480.1"/>
    </source>
</evidence>
<protein>
    <recommendedName>
        <fullName evidence="2">histidine kinase</fullName>
        <ecNumber evidence="2">2.7.13.3</ecNumber>
    </recommendedName>
</protein>
<dbReference type="InterPro" id="IPR003594">
    <property type="entry name" value="HATPase_dom"/>
</dbReference>
<evidence type="ECO:0000256" key="9">
    <source>
        <dbReference type="SAM" id="MobiDB-lite"/>
    </source>
</evidence>
<keyword evidence="3" id="KW-0597">Phosphoprotein</keyword>
<feature type="compositionally biased region" description="Basic and acidic residues" evidence="9">
    <location>
        <begin position="460"/>
        <end position="476"/>
    </location>
</feature>
<sequence>MTAVQARPPGGLRALRPHRDDVLIALGGALGGLVLWWFGLSSNPVLLHGPRWLVLLPQAAMCLAVLGRRTLQPYALLLALVAQLTDVLLGSLLSTLILFTDVLYAAVLYGSQRLARVCLSGSVVFTAVFSVTLLAAFRKPELLLISAACAGVMIVPTSSGMMIRNHREAAAAERLRAEQTALLAEMDRKQAINAERARMARELHDVVANHLSAIAIHSTAALSLPGPAPPGDPTRDALGVIRENSVQGLAEMRRLIGLLRDSERRDEPATAPSLDGLDALLERARAAGGGHHFALEDRRAPAEPLPAPVQLAAYRVVQEAVTNALKHAAAGTVTVLLDRCRERRVLEVRITSPLPRPAPGTGDAAAPRAPGAGAGLIGMRERVELLGGELAAGPADGPDGARCWAVHAVLPLPDNAEAAARSPSGPGTDRPRAPGPDPSPGTNAPGTDGSGTAVPAGDGHTPDAHEPPSGRHDAPGAHEAPAGPGTDGPSSTESPSGAESPGGTHGRNGARHEDVNGTHGKCGAAGPVGAARPAVDPHRPSRRGSRTRDHPR</sequence>
<evidence type="ECO:0000256" key="8">
    <source>
        <dbReference type="ARBA" id="ARBA00023012"/>
    </source>
</evidence>
<feature type="domain" description="Histidine kinase/HSP90-like ATPase" evidence="11">
    <location>
        <begin position="311"/>
        <end position="402"/>
    </location>
</feature>
<accession>A0A4Y3R386</accession>
<gene>
    <name evidence="13" type="ORF">SCA03_30310</name>
</gene>
<keyword evidence="10" id="KW-1133">Transmembrane helix</keyword>
<dbReference type="PANTHER" id="PTHR24421">
    <property type="entry name" value="NITRATE/NITRITE SENSOR PROTEIN NARX-RELATED"/>
    <property type="match status" value="1"/>
</dbReference>
<dbReference type="GO" id="GO:0016020">
    <property type="term" value="C:membrane"/>
    <property type="evidence" value="ECO:0007669"/>
    <property type="project" value="InterPro"/>
</dbReference>
<feature type="transmembrane region" description="Helical" evidence="10">
    <location>
        <begin position="114"/>
        <end position="135"/>
    </location>
</feature>
<keyword evidence="7" id="KW-0067">ATP-binding</keyword>
<keyword evidence="10" id="KW-0812">Transmembrane</keyword>
<reference evidence="13 14" key="1">
    <citation type="submission" date="2019-06" db="EMBL/GenBank/DDBJ databases">
        <title>Whole genome shotgun sequence of Streptomyces cacaoi subsp. cacaoi NBRC 12748.</title>
        <authorList>
            <person name="Hosoyama A."/>
            <person name="Uohara A."/>
            <person name="Ohji S."/>
            <person name="Ichikawa N."/>
        </authorList>
    </citation>
    <scope>NUCLEOTIDE SEQUENCE [LARGE SCALE GENOMIC DNA]</scope>
    <source>
        <strain evidence="13 14">NBRC 12748</strain>
    </source>
</reference>
<feature type="domain" description="Signal transduction histidine kinase subgroup 3 dimerisation and phosphoacceptor" evidence="12">
    <location>
        <begin position="195"/>
        <end position="262"/>
    </location>
</feature>
<dbReference type="GO" id="GO:0005524">
    <property type="term" value="F:ATP binding"/>
    <property type="evidence" value="ECO:0007669"/>
    <property type="project" value="UniProtKB-KW"/>
</dbReference>
<dbReference type="SUPFAM" id="SSF55874">
    <property type="entry name" value="ATPase domain of HSP90 chaperone/DNA topoisomerase II/histidine kinase"/>
    <property type="match status" value="1"/>
</dbReference>
<dbReference type="Proteomes" id="UP000319210">
    <property type="component" value="Unassembled WGS sequence"/>
</dbReference>
<evidence type="ECO:0000259" key="12">
    <source>
        <dbReference type="Pfam" id="PF07730"/>
    </source>
</evidence>
<evidence type="ECO:0000256" key="10">
    <source>
        <dbReference type="SAM" id="Phobius"/>
    </source>
</evidence>
<dbReference type="EMBL" id="BJMM01000013">
    <property type="protein sequence ID" value="GEB50480.1"/>
    <property type="molecule type" value="Genomic_DNA"/>
</dbReference>
<dbReference type="InterPro" id="IPR036890">
    <property type="entry name" value="HATPase_C_sf"/>
</dbReference>
<dbReference type="GO" id="GO:0000155">
    <property type="term" value="F:phosphorelay sensor kinase activity"/>
    <property type="evidence" value="ECO:0007669"/>
    <property type="project" value="InterPro"/>
</dbReference>
<keyword evidence="10" id="KW-0472">Membrane</keyword>
<dbReference type="OrthoDB" id="227596at2"/>
<feature type="compositionally biased region" description="Polar residues" evidence="9">
    <location>
        <begin position="488"/>
        <end position="497"/>
    </location>
</feature>
<feature type="region of interest" description="Disordered" evidence="9">
    <location>
        <begin position="351"/>
        <end position="373"/>
    </location>
</feature>
<feature type="transmembrane region" description="Helical" evidence="10">
    <location>
        <begin position="21"/>
        <end position="38"/>
    </location>
</feature>
<proteinExistence type="predicted"/>
<dbReference type="InterPro" id="IPR050482">
    <property type="entry name" value="Sensor_HK_TwoCompSys"/>
</dbReference>
<evidence type="ECO:0000256" key="6">
    <source>
        <dbReference type="ARBA" id="ARBA00022777"/>
    </source>
</evidence>